<feature type="region of interest" description="Disordered" evidence="2">
    <location>
        <begin position="315"/>
        <end position="344"/>
    </location>
</feature>
<evidence type="ECO:0000256" key="2">
    <source>
        <dbReference type="SAM" id="MobiDB-lite"/>
    </source>
</evidence>
<dbReference type="InterPro" id="IPR018247">
    <property type="entry name" value="EF_Hand_1_Ca_BS"/>
</dbReference>
<comment type="similarity">
    <text evidence="1">Belongs to the NifU family.</text>
</comment>
<dbReference type="Gene3D" id="3.30.300.130">
    <property type="entry name" value="Fe-S cluster assembly (FSCA)"/>
    <property type="match status" value="1"/>
</dbReference>
<dbReference type="FunFam" id="3.30.300.130:FF:000003">
    <property type="entry name" value="NifU-like protein 3, chloroplastic"/>
    <property type="match status" value="1"/>
</dbReference>
<evidence type="ECO:0000313" key="5">
    <source>
        <dbReference type="Proteomes" id="UP001516023"/>
    </source>
</evidence>
<dbReference type="EMBL" id="JABMIG020000024">
    <property type="protein sequence ID" value="KAL3801775.1"/>
    <property type="molecule type" value="Genomic_DNA"/>
</dbReference>
<dbReference type="GO" id="GO:0009536">
    <property type="term" value="C:plastid"/>
    <property type="evidence" value="ECO:0007669"/>
    <property type="project" value="UniProtKB-ARBA"/>
</dbReference>
<dbReference type="SUPFAM" id="SSF117916">
    <property type="entry name" value="Fe-S cluster assembly (FSCA) domain-like"/>
    <property type="match status" value="1"/>
</dbReference>
<keyword evidence="5" id="KW-1185">Reference proteome</keyword>
<dbReference type="PANTHER" id="PTHR11178">
    <property type="entry name" value="IRON-SULFUR CLUSTER SCAFFOLD PROTEIN NFU-RELATED"/>
    <property type="match status" value="1"/>
</dbReference>
<dbReference type="GO" id="GO:0005198">
    <property type="term" value="F:structural molecule activity"/>
    <property type="evidence" value="ECO:0007669"/>
    <property type="project" value="UniProtKB-ARBA"/>
</dbReference>
<dbReference type="InterPro" id="IPR001075">
    <property type="entry name" value="NIF_FeS_clus_asmbl_NifU_C"/>
</dbReference>
<dbReference type="PANTHER" id="PTHR11178:SF15">
    <property type="entry name" value="NIFU-LIKE PROTEIN 1, CHLOROPLASTIC"/>
    <property type="match status" value="1"/>
</dbReference>
<feature type="compositionally biased region" description="Acidic residues" evidence="2">
    <location>
        <begin position="263"/>
        <end position="282"/>
    </location>
</feature>
<comment type="caution">
    <text evidence="4">The sequence shown here is derived from an EMBL/GenBank/DDBJ whole genome shotgun (WGS) entry which is preliminary data.</text>
</comment>
<proteinExistence type="inferred from homology"/>
<dbReference type="Pfam" id="PF01106">
    <property type="entry name" value="NifU"/>
    <property type="match status" value="1"/>
</dbReference>
<reference evidence="4 5" key="1">
    <citation type="journal article" date="2020" name="G3 (Bethesda)">
        <title>Improved Reference Genome for Cyclotella cryptica CCMP332, a Model for Cell Wall Morphogenesis, Salinity Adaptation, and Lipid Production in Diatoms (Bacillariophyta).</title>
        <authorList>
            <person name="Roberts W.R."/>
            <person name="Downey K.M."/>
            <person name="Ruck E.C."/>
            <person name="Traller J.C."/>
            <person name="Alverson A.J."/>
        </authorList>
    </citation>
    <scope>NUCLEOTIDE SEQUENCE [LARGE SCALE GENOMIC DNA]</scope>
    <source>
        <strain evidence="4 5">CCMP332</strain>
    </source>
</reference>
<dbReference type="Proteomes" id="UP001516023">
    <property type="component" value="Unassembled WGS sequence"/>
</dbReference>
<dbReference type="AlphaFoldDB" id="A0ABD3QN21"/>
<name>A0ABD3QN21_9STRA</name>
<evidence type="ECO:0000313" key="4">
    <source>
        <dbReference type="EMBL" id="KAL3801775.1"/>
    </source>
</evidence>
<organism evidence="4 5">
    <name type="scientific">Cyclotella cryptica</name>
    <dbReference type="NCBI Taxonomy" id="29204"/>
    <lineage>
        <taxon>Eukaryota</taxon>
        <taxon>Sar</taxon>
        <taxon>Stramenopiles</taxon>
        <taxon>Ochrophyta</taxon>
        <taxon>Bacillariophyta</taxon>
        <taxon>Coscinodiscophyceae</taxon>
        <taxon>Thalassiosirophycidae</taxon>
        <taxon>Stephanodiscales</taxon>
        <taxon>Stephanodiscaceae</taxon>
        <taxon>Cyclotella</taxon>
    </lineage>
</organism>
<accession>A0ABD3QN21</accession>
<sequence length="500" mass="55273">MISDRDLLGSIEISINLHQPRLLCPDSDRAPQHKRERALVLYRQEVVERVKSRATSHFFDPTSTSSNHLHRQSEMRRSMIRLIGTAFVVYSGASAFSHLSCRPRKLITPYYVHKSPRQFTSVTNLFSSPPNNGPDNPVQTEVSKAPTLNGKIILPVKAMSVGLKGHKVAAVYAVLNSGYKRGSGDGWDYVEHVGITRDLASDINYFLKIKGSDTVAHIRALSFSYPQKATMEDFANTWRFKVQETGRNVGYWGKVQTDRTDGANEEPANDTEFDDDDDDDMDEDELDDYLEMMAETRVVMQEATDTPPPPLFVDNSSTSGVVSPFAQTTSETPSQPSVSDDQSLELTSENVDKVLDEVRPYLISDGGNVSVQKVDGEFGNVYLMLEGACGSCASSTVTMKMGIERVLKEKFGAKLNDVIQVDPEGSLEEGKPTELTMDAVQAEVKRLSQAINAMGGVVRVVSVDPIGVVEIEFRGPNKVRKGLELALLDVEFVKHVNFIS</sequence>
<evidence type="ECO:0000259" key="3">
    <source>
        <dbReference type="Pfam" id="PF01106"/>
    </source>
</evidence>
<feature type="domain" description="NIF system FeS cluster assembly NifU C-terminal" evidence="3">
    <location>
        <begin position="351"/>
        <end position="412"/>
    </location>
</feature>
<protein>
    <recommendedName>
        <fullName evidence="3">NIF system FeS cluster assembly NifU C-terminal domain-containing protein</fullName>
    </recommendedName>
</protein>
<dbReference type="PROSITE" id="PS00018">
    <property type="entry name" value="EF_HAND_1"/>
    <property type="match status" value="1"/>
</dbReference>
<dbReference type="InterPro" id="IPR034904">
    <property type="entry name" value="FSCA_dom_sf"/>
</dbReference>
<evidence type="ECO:0000256" key="1">
    <source>
        <dbReference type="ARBA" id="ARBA00006420"/>
    </source>
</evidence>
<gene>
    <name evidence="4" type="ORF">HJC23_001171</name>
</gene>
<feature type="region of interest" description="Disordered" evidence="2">
    <location>
        <begin position="254"/>
        <end position="282"/>
    </location>
</feature>